<evidence type="ECO:0000313" key="1">
    <source>
        <dbReference type="EMBL" id="PKU21730.1"/>
    </source>
</evidence>
<dbReference type="SUPFAM" id="SSF50118">
    <property type="entry name" value="Cell growth inhibitor/plasmid maintenance toxic component"/>
    <property type="match status" value="1"/>
</dbReference>
<dbReference type="AlphaFoldDB" id="A0A2N3PMV6"/>
<dbReference type="PANTHER" id="PTHR33988">
    <property type="entry name" value="ENDORIBONUCLEASE MAZF-RELATED"/>
    <property type="match status" value="1"/>
</dbReference>
<protein>
    <submittedName>
        <fullName evidence="1">mRNA-degrading endonuclease</fullName>
    </submittedName>
</protein>
<comment type="caution">
    <text evidence="1">The sequence shown here is derived from an EMBL/GenBank/DDBJ whole genome shotgun (WGS) entry which is preliminary data.</text>
</comment>
<reference evidence="2" key="1">
    <citation type="submission" date="2017-12" db="EMBL/GenBank/DDBJ databases">
        <title>Draft genome sequence of Telmatospirillum siberiense 26-4b1T, an acidotolerant peatland alphaproteobacterium potentially involved in sulfur cycling.</title>
        <authorList>
            <person name="Hausmann B."/>
            <person name="Pjevac P."/>
            <person name="Schreck K."/>
            <person name="Herbold C.W."/>
            <person name="Daims H."/>
            <person name="Wagner M."/>
            <person name="Pester M."/>
            <person name="Loy A."/>
        </authorList>
    </citation>
    <scope>NUCLEOTIDE SEQUENCE [LARGE SCALE GENOMIC DNA]</scope>
    <source>
        <strain evidence="2">26-4b1</strain>
    </source>
</reference>
<keyword evidence="1" id="KW-0255">Endonuclease</keyword>
<dbReference type="EMBL" id="PIUM01000045">
    <property type="protein sequence ID" value="PKU21730.1"/>
    <property type="molecule type" value="Genomic_DNA"/>
</dbReference>
<accession>A0A2N3PMV6</accession>
<name>A0A2N3PMV6_9PROT</name>
<dbReference type="RefSeq" id="WP_101253413.1">
    <property type="nucleotide sequence ID" value="NZ_PIUM01000045.1"/>
</dbReference>
<dbReference type="GO" id="GO:0004521">
    <property type="term" value="F:RNA endonuclease activity"/>
    <property type="evidence" value="ECO:0007669"/>
    <property type="project" value="TreeGrafter"/>
</dbReference>
<gene>
    <name evidence="1" type="ORF">CWS72_25135</name>
</gene>
<dbReference type="GO" id="GO:0003677">
    <property type="term" value="F:DNA binding"/>
    <property type="evidence" value="ECO:0007669"/>
    <property type="project" value="InterPro"/>
</dbReference>
<dbReference type="Pfam" id="PF02452">
    <property type="entry name" value="PemK_toxin"/>
    <property type="match status" value="1"/>
</dbReference>
<dbReference type="GO" id="GO:0006402">
    <property type="term" value="P:mRNA catabolic process"/>
    <property type="evidence" value="ECO:0007669"/>
    <property type="project" value="TreeGrafter"/>
</dbReference>
<organism evidence="1 2">
    <name type="scientific">Telmatospirillum siberiense</name>
    <dbReference type="NCBI Taxonomy" id="382514"/>
    <lineage>
        <taxon>Bacteria</taxon>
        <taxon>Pseudomonadati</taxon>
        <taxon>Pseudomonadota</taxon>
        <taxon>Alphaproteobacteria</taxon>
        <taxon>Rhodospirillales</taxon>
        <taxon>Rhodospirillaceae</taxon>
        <taxon>Telmatospirillum</taxon>
    </lineage>
</organism>
<dbReference type="InterPro" id="IPR003477">
    <property type="entry name" value="PemK-like"/>
</dbReference>
<dbReference type="Gene3D" id="2.30.30.110">
    <property type="match status" value="1"/>
</dbReference>
<dbReference type="GO" id="GO:0016075">
    <property type="term" value="P:rRNA catabolic process"/>
    <property type="evidence" value="ECO:0007669"/>
    <property type="project" value="TreeGrafter"/>
</dbReference>
<keyword evidence="2" id="KW-1185">Reference proteome</keyword>
<dbReference type="OrthoDB" id="9808744at2"/>
<sequence>MSYDPEAGDVVWLDFTPHAGHETAGRHPAIILTPRAYQVATGLALVVPVTTKAKGGSFEVPIRGAKRIKGVALANELRTIDYAARQAEKFDVCPAEALARIRDIGEALLRPESA</sequence>
<keyword evidence="1" id="KW-0540">Nuclease</keyword>
<proteinExistence type="predicted"/>
<dbReference type="InterPro" id="IPR011067">
    <property type="entry name" value="Plasmid_toxin/cell-grow_inhib"/>
</dbReference>
<evidence type="ECO:0000313" key="2">
    <source>
        <dbReference type="Proteomes" id="UP000233293"/>
    </source>
</evidence>
<dbReference type="PANTHER" id="PTHR33988:SF3">
    <property type="entry name" value="ENDORIBONUCLEASE TOXIN CHPB-RELATED"/>
    <property type="match status" value="1"/>
</dbReference>
<keyword evidence="1" id="KW-0378">Hydrolase</keyword>
<dbReference type="Proteomes" id="UP000233293">
    <property type="component" value="Unassembled WGS sequence"/>
</dbReference>